<feature type="transmembrane region" description="Helical" evidence="9">
    <location>
        <begin position="229"/>
        <end position="249"/>
    </location>
</feature>
<accession>A0ABY2Q6A3</accession>
<dbReference type="SUPFAM" id="SSF56317">
    <property type="entry name" value="Carbon-nitrogen hydrolase"/>
    <property type="match status" value="1"/>
</dbReference>
<dbReference type="InterPro" id="IPR003010">
    <property type="entry name" value="C-N_Hydrolase"/>
</dbReference>
<evidence type="ECO:0000256" key="5">
    <source>
        <dbReference type="ARBA" id="ARBA00022692"/>
    </source>
</evidence>
<keyword evidence="5 9" id="KW-0812">Transmembrane</keyword>
<comment type="caution">
    <text evidence="11">The sequence shown here is derived from an EMBL/GenBank/DDBJ whole genome shotgun (WGS) entry which is preliminary data.</text>
</comment>
<dbReference type="InterPro" id="IPR045378">
    <property type="entry name" value="LNT_N"/>
</dbReference>
<dbReference type="Proteomes" id="UP000306441">
    <property type="component" value="Unassembled WGS sequence"/>
</dbReference>
<evidence type="ECO:0000313" key="12">
    <source>
        <dbReference type="Proteomes" id="UP000306441"/>
    </source>
</evidence>
<dbReference type="PANTHER" id="PTHR38686">
    <property type="entry name" value="APOLIPOPROTEIN N-ACYLTRANSFERASE"/>
    <property type="match status" value="1"/>
</dbReference>
<sequence length="553" mass="59631">MSAGQSGLRAGPSDGAAASDRRFFERVAGRVILLWGWRRALVAFLAGALAVLTQAPYDFFAAGFIAFPVLVWLLDGTTLESSGGVLRRLRPAFAVGWWFGFGYFLAGLWWIGGALLVEADEFAWALPLAVVGIPLILAFFYGLATAVARSIWSSNIGRIAAFAFGFALAEWLRGFLFTGFPWNAIGYAAMPVPLLMQSDAVVGMNGMNALAVFVFAVPALLAGRRHLRFGFAVAVLLVAAHVGFGYVRLTAPQPANVKTLDVRIVQPSVDLAEKWDASVRDRIFATMLALSSKEPEAGHQKPQLILWPETSVPFLFTERPDALTAIGDMLAEGQMLIAGAVREEEAAGQGADSRYYNSVVAIDDRGEIADAVDKVHLVPFGEYLPFDGLLKRLGVEQMVAGPMNFSAGNERHAIAVPGGARALPFICYEVIFPDLVSVDAASSELIVNVTNDAWFGDTPGPYQHFRQAQLRAVENGLPLLRAANNGISAVVDPRGRTIDALAINARGAMDVRVPIYRQETLSAAQRRVNGFVVMILFALAAGLLSVRRRLPAN</sequence>
<comment type="similarity">
    <text evidence="2 9">Belongs to the CN hydrolase family. Apolipoprotein N-acyltransferase subfamily.</text>
</comment>
<evidence type="ECO:0000259" key="10">
    <source>
        <dbReference type="PROSITE" id="PS50263"/>
    </source>
</evidence>
<dbReference type="InterPro" id="IPR004563">
    <property type="entry name" value="Apolipo_AcylTrfase"/>
</dbReference>
<dbReference type="InterPro" id="IPR036526">
    <property type="entry name" value="C-N_Hydrolase_sf"/>
</dbReference>
<keyword evidence="12" id="KW-1185">Reference proteome</keyword>
<evidence type="ECO:0000256" key="3">
    <source>
        <dbReference type="ARBA" id="ARBA00022475"/>
    </source>
</evidence>
<protein>
    <recommendedName>
        <fullName evidence="9">Apolipoprotein N-acyltransferase</fullName>
        <shortName evidence="9">ALP N-acyltransferase</shortName>
        <ecNumber evidence="9">2.3.1.269</ecNumber>
    </recommendedName>
</protein>
<dbReference type="NCBIfam" id="TIGR00546">
    <property type="entry name" value="lnt"/>
    <property type="match status" value="1"/>
</dbReference>
<feature type="transmembrane region" description="Helical" evidence="9">
    <location>
        <begin position="124"/>
        <end position="147"/>
    </location>
</feature>
<keyword evidence="3 9" id="KW-1003">Cell membrane</keyword>
<feature type="transmembrane region" description="Helical" evidence="9">
    <location>
        <begin position="31"/>
        <end position="53"/>
    </location>
</feature>
<dbReference type="PROSITE" id="PS50263">
    <property type="entry name" value="CN_HYDROLASE"/>
    <property type="match status" value="1"/>
</dbReference>
<evidence type="ECO:0000256" key="9">
    <source>
        <dbReference type="HAMAP-Rule" id="MF_01148"/>
    </source>
</evidence>
<evidence type="ECO:0000256" key="1">
    <source>
        <dbReference type="ARBA" id="ARBA00004651"/>
    </source>
</evidence>
<comment type="catalytic activity">
    <reaction evidence="9">
        <text>N-terminal S-1,2-diacyl-sn-glyceryl-L-cysteinyl-[lipoprotein] + a glycerophospholipid = N-acyl-S-1,2-diacyl-sn-glyceryl-L-cysteinyl-[lipoprotein] + a 2-acyl-sn-glycero-3-phospholipid + H(+)</text>
        <dbReference type="Rhea" id="RHEA:48228"/>
        <dbReference type="Rhea" id="RHEA-COMP:14681"/>
        <dbReference type="Rhea" id="RHEA-COMP:14684"/>
        <dbReference type="ChEBI" id="CHEBI:15378"/>
        <dbReference type="ChEBI" id="CHEBI:136912"/>
        <dbReference type="ChEBI" id="CHEBI:140656"/>
        <dbReference type="ChEBI" id="CHEBI:140657"/>
        <dbReference type="ChEBI" id="CHEBI:140660"/>
        <dbReference type="EC" id="2.3.1.269"/>
    </reaction>
</comment>
<keyword evidence="4 9" id="KW-0808">Transferase</keyword>
<dbReference type="Pfam" id="PF20154">
    <property type="entry name" value="LNT_N"/>
    <property type="match status" value="1"/>
</dbReference>
<evidence type="ECO:0000256" key="8">
    <source>
        <dbReference type="ARBA" id="ARBA00023315"/>
    </source>
</evidence>
<evidence type="ECO:0000256" key="6">
    <source>
        <dbReference type="ARBA" id="ARBA00022989"/>
    </source>
</evidence>
<name>A0ABY2Q6A3_9HYPH</name>
<gene>
    <name evidence="9 11" type="primary">lnt</name>
    <name evidence="11" type="ORF">E6C48_16960</name>
</gene>
<dbReference type="HAMAP" id="MF_01148">
    <property type="entry name" value="Lnt"/>
    <property type="match status" value="1"/>
</dbReference>
<dbReference type="CDD" id="cd07571">
    <property type="entry name" value="ALP_N-acyl_transferase"/>
    <property type="match status" value="1"/>
</dbReference>
<organism evidence="11 12">
    <name type="scientific">Ollibium composti</name>
    <dbReference type="NCBI Taxonomy" id="2675109"/>
    <lineage>
        <taxon>Bacteria</taxon>
        <taxon>Pseudomonadati</taxon>
        <taxon>Pseudomonadota</taxon>
        <taxon>Alphaproteobacteria</taxon>
        <taxon>Hyphomicrobiales</taxon>
        <taxon>Phyllobacteriaceae</taxon>
        <taxon>Ollibium</taxon>
    </lineage>
</organism>
<dbReference type="PANTHER" id="PTHR38686:SF1">
    <property type="entry name" value="APOLIPOPROTEIN N-ACYLTRANSFERASE"/>
    <property type="match status" value="1"/>
</dbReference>
<evidence type="ECO:0000313" key="11">
    <source>
        <dbReference type="EMBL" id="THF55760.1"/>
    </source>
</evidence>
<keyword evidence="6 9" id="KW-1133">Transmembrane helix</keyword>
<evidence type="ECO:0000256" key="7">
    <source>
        <dbReference type="ARBA" id="ARBA00023136"/>
    </source>
</evidence>
<dbReference type="Pfam" id="PF00795">
    <property type="entry name" value="CN_hydrolase"/>
    <property type="match status" value="1"/>
</dbReference>
<evidence type="ECO:0000256" key="2">
    <source>
        <dbReference type="ARBA" id="ARBA00010065"/>
    </source>
</evidence>
<feature type="transmembrane region" description="Helical" evidence="9">
    <location>
        <begin position="528"/>
        <end position="546"/>
    </location>
</feature>
<evidence type="ECO:0000256" key="4">
    <source>
        <dbReference type="ARBA" id="ARBA00022679"/>
    </source>
</evidence>
<feature type="transmembrane region" description="Helical" evidence="9">
    <location>
        <begin position="59"/>
        <end position="79"/>
    </location>
</feature>
<feature type="transmembrane region" description="Helical" evidence="9">
    <location>
        <begin position="91"/>
        <end position="112"/>
    </location>
</feature>
<comment type="subcellular location">
    <subcellularLocation>
        <location evidence="1 9">Cell membrane</location>
        <topology evidence="1 9">Multi-pass membrane protein</topology>
    </subcellularLocation>
</comment>
<keyword evidence="7 9" id="KW-0472">Membrane</keyword>
<comment type="pathway">
    <text evidence="9">Protein modification; lipoprotein biosynthesis (N-acyl transfer).</text>
</comment>
<keyword evidence="8 9" id="KW-0012">Acyltransferase</keyword>
<comment type="function">
    <text evidence="9">Catalyzes the phospholipid dependent N-acylation of the N-terminal cysteine of apolipoprotein, the last step in lipoprotein maturation.</text>
</comment>
<feature type="transmembrane region" description="Helical" evidence="9">
    <location>
        <begin position="159"/>
        <end position="180"/>
    </location>
</feature>
<feature type="domain" description="CN hydrolase" evidence="10">
    <location>
        <begin position="265"/>
        <end position="515"/>
    </location>
</feature>
<dbReference type="Gene3D" id="3.60.110.10">
    <property type="entry name" value="Carbon-nitrogen hydrolase"/>
    <property type="match status" value="1"/>
</dbReference>
<proteinExistence type="inferred from homology"/>
<feature type="transmembrane region" description="Helical" evidence="9">
    <location>
        <begin position="200"/>
        <end position="222"/>
    </location>
</feature>
<dbReference type="EMBL" id="SSNY01000010">
    <property type="protein sequence ID" value="THF55760.1"/>
    <property type="molecule type" value="Genomic_DNA"/>
</dbReference>
<dbReference type="EC" id="2.3.1.269" evidence="9"/>
<reference evidence="11 12" key="1">
    <citation type="submission" date="2019-04" db="EMBL/GenBank/DDBJ databases">
        <title>Mesorhizobium composti sp. nov., isolated from compost.</title>
        <authorList>
            <person name="Lin S.-Y."/>
            <person name="Hameed A."/>
            <person name="Hsieh Y.-T."/>
            <person name="Young C.-C."/>
        </authorList>
    </citation>
    <scope>NUCLEOTIDE SEQUENCE [LARGE SCALE GENOMIC DNA]</scope>
    <source>
        <strain evidence="11 12">CC-YTH430</strain>
    </source>
</reference>
<dbReference type="RefSeq" id="WP_136359356.1">
    <property type="nucleotide sequence ID" value="NZ_SSNY01000010.1"/>
</dbReference>